<reference evidence="2 3" key="1">
    <citation type="journal article" date="2019" name="PLoS Negl. Trop. Dis.">
        <title>Whole genome sequencing of Entamoeba nuttalli reveals mammalian host-related molecular signatures and a novel octapeptide-repeat surface protein.</title>
        <authorList>
            <person name="Tanaka M."/>
            <person name="Makiuchi T."/>
            <person name="Komiyama T."/>
            <person name="Shiina T."/>
            <person name="Osaki K."/>
            <person name="Tachibana H."/>
        </authorList>
    </citation>
    <scope>NUCLEOTIDE SEQUENCE [LARGE SCALE GENOMIC DNA]</scope>
    <source>
        <strain evidence="2 3">P19-061405</strain>
    </source>
</reference>
<comment type="caution">
    <text evidence="2">The sequence shown here is derived from an EMBL/GenBank/DDBJ whole genome shotgun (WGS) entry which is preliminary data.</text>
</comment>
<dbReference type="SUPFAM" id="SSF48065">
    <property type="entry name" value="DBL homology domain (DH-domain)"/>
    <property type="match status" value="1"/>
</dbReference>
<dbReference type="PANTHER" id="PTHR12673">
    <property type="entry name" value="FACIOGENITAL DYSPLASIA PROTEIN"/>
    <property type="match status" value="1"/>
</dbReference>
<evidence type="ECO:0000313" key="3">
    <source>
        <dbReference type="Proteomes" id="UP001628156"/>
    </source>
</evidence>
<dbReference type="InterPro" id="IPR051092">
    <property type="entry name" value="FYVE_RhoGEF_PH"/>
</dbReference>
<gene>
    <name evidence="2" type="ORF">ENUP19_0149G0039</name>
</gene>
<feature type="domain" description="DH" evidence="1">
    <location>
        <begin position="29"/>
        <end position="211"/>
    </location>
</feature>
<dbReference type="Proteomes" id="UP001628156">
    <property type="component" value="Unassembled WGS sequence"/>
</dbReference>
<dbReference type="Gene3D" id="1.20.900.10">
    <property type="entry name" value="Dbl homology (DH) domain"/>
    <property type="match status" value="1"/>
</dbReference>
<dbReference type="PROSITE" id="PS50010">
    <property type="entry name" value="DH_2"/>
    <property type="match status" value="1"/>
</dbReference>
<evidence type="ECO:0000259" key="1">
    <source>
        <dbReference type="PROSITE" id="PS50010"/>
    </source>
</evidence>
<dbReference type="SMART" id="SM00325">
    <property type="entry name" value="RhoGEF"/>
    <property type="match status" value="1"/>
</dbReference>
<accession>A0ABQ0DKV3</accession>
<dbReference type="InterPro" id="IPR035899">
    <property type="entry name" value="DBL_dom_sf"/>
</dbReference>
<dbReference type="PANTHER" id="PTHR12673:SF263">
    <property type="entry name" value="PLECKSTRIN DOMAIN-CONTAINING PROTEIN"/>
    <property type="match status" value="1"/>
</dbReference>
<sequence length="367" mass="43293">MEDSNIIKIQALINGFYIRKKYNLKQLYTQKEIVKEAVETEESLLKKMKTMKDIYQPPLKQVNIDETSYKVHLIFEYLDACIESSQQIVKYGKQFIENYKIDTQPSQFFSFVTFHLWAYGEYTINYNITKTMLNELTKNIIYQRLLSIIDSKQPHGWVISDLIIEPMQRTPRYPLLLNTLIKVTNENSNDYQSLLTVKKDYDYFTALVNEKTTMRDNLRILAEDMDFPQIIIPRRYYIGGDVMTYNKKKCEGHLFNDRIIWFAVSKGSKIGKQNEYHIEGEFIFDSKTRVVLSRNIVSLNKYGLMPIQMSLSSKKIAEKWKETISNLLFSGIWDMANENSWMNTVDCHCTFVSYITPMFPKITKIKK</sequence>
<dbReference type="EMBL" id="BAAFRS010000149">
    <property type="protein sequence ID" value="GAB1223501.1"/>
    <property type="molecule type" value="Genomic_DNA"/>
</dbReference>
<name>A0ABQ0DKV3_9EUKA</name>
<keyword evidence="3" id="KW-1185">Reference proteome</keyword>
<dbReference type="Pfam" id="PF00621">
    <property type="entry name" value="RhoGEF"/>
    <property type="match status" value="1"/>
</dbReference>
<dbReference type="PROSITE" id="PS50096">
    <property type="entry name" value="IQ"/>
    <property type="match status" value="1"/>
</dbReference>
<evidence type="ECO:0000313" key="2">
    <source>
        <dbReference type="EMBL" id="GAB1223501.1"/>
    </source>
</evidence>
<organism evidence="2 3">
    <name type="scientific">Entamoeba nuttalli</name>
    <dbReference type="NCBI Taxonomy" id="412467"/>
    <lineage>
        <taxon>Eukaryota</taxon>
        <taxon>Amoebozoa</taxon>
        <taxon>Evosea</taxon>
        <taxon>Archamoebae</taxon>
        <taxon>Mastigamoebida</taxon>
        <taxon>Entamoebidae</taxon>
        <taxon>Entamoeba</taxon>
    </lineage>
</organism>
<protein>
    <recommendedName>
        <fullName evidence="1">DH domain-containing protein</fullName>
    </recommendedName>
</protein>
<proteinExistence type="predicted"/>
<dbReference type="InterPro" id="IPR000219">
    <property type="entry name" value="DH_dom"/>
</dbReference>